<evidence type="ECO:0008006" key="6">
    <source>
        <dbReference type="Google" id="ProtNLM"/>
    </source>
</evidence>
<dbReference type="PANTHER" id="PTHR43214:SF43">
    <property type="entry name" value="TWO-COMPONENT RESPONSE REGULATOR"/>
    <property type="match status" value="1"/>
</dbReference>
<dbReference type="Pfam" id="PF00196">
    <property type="entry name" value="GerE"/>
    <property type="match status" value="1"/>
</dbReference>
<dbReference type="InterPro" id="IPR011006">
    <property type="entry name" value="CheY-like_superfamily"/>
</dbReference>
<dbReference type="Gene3D" id="3.40.50.2300">
    <property type="match status" value="1"/>
</dbReference>
<dbReference type="InterPro" id="IPR000792">
    <property type="entry name" value="Tscrpt_reg_LuxR_C"/>
</dbReference>
<proteinExistence type="predicted"/>
<feature type="domain" description="HTH luxR-type" evidence="3">
    <location>
        <begin position="126"/>
        <end position="191"/>
    </location>
</feature>
<dbReference type="InterPro" id="IPR039420">
    <property type="entry name" value="WalR-like"/>
</dbReference>
<evidence type="ECO:0000256" key="2">
    <source>
        <dbReference type="ARBA" id="ARBA00023125"/>
    </source>
</evidence>
<dbReference type="SUPFAM" id="SSF52172">
    <property type="entry name" value="CheY-like"/>
    <property type="match status" value="1"/>
</dbReference>
<accession>X1IB95</accession>
<dbReference type="PRINTS" id="PR00038">
    <property type="entry name" value="HTHLUXR"/>
</dbReference>
<dbReference type="EMBL" id="BARU01023590">
    <property type="protein sequence ID" value="GAH54858.1"/>
    <property type="molecule type" value="Genomic_DNA"/>
</dbReference>
<dbReference type="PROSITE" id="PS00622">
    <property type="entry name" value="HTH_LUXR_1"/>
    <property type="match status" value="1"/>
</dbReference>
<sequence length="197" mass="21389">MALEESLEVVGEGADGLEAIKKAKELAPDVILMDLNMPRCSGLDAIQALQAEMPQVNILVLTVSEMESDLFDAIKFGATGYLLKKAEPDELVYAILYVARGGAIISPLMANKLLTEFKFQGLMRESIEADTDLTSREVEVLQLVAQGVNNKQIGDSLFISENTVRTHISHIMGKLHLANRTQAAAYALKKGLIEASS</sequence>
<dbReference type="CDD" id="cd17535">
    <property type="entry name" value="REC_NarL-like"/>
    <property type="match status" value="1"/>
</dbReference>
<evidence type="ECO:0000256" key="1">
    <source>
        <dbReference type="ARBA" id="ARBA00022553"/>
    </source>
</evidence>
<evidence type="ECO:0000259" key="3">
    <source>
        <dbReference type="PROSITE" id="PS50043"/>
    </source>
</evidence>
<protein>
    <recommendedName>
        <fullName evidence="6">DNA-binding response regulator</fullName>
    </recommendedName>
</protein>
<dbReference type="Pfam" id="PF00072">
    <property type="entry name" value="Response_reg"/>
    <property type="match status" value="1"/>
</dbReference>
<dbReference type="AlphaFoldDB" id="X1IB95"/>
<reference evidence="5" key="1">
    <citation type="journal article" date="2014" name="Front. Microbiol.">
        <title>High frequency of phylogenetically diverse reductive dehalogenase-homologous genes in deep subseafloor sedimentary metagenomes.</title>
        <authorList>
            <person name="Kawai M."/>
            <person name="Futagami T."/>
            <person name="Toyoda A."/>
            <person name="Takaki Y."/>
            <person name="Nishi S."/>
            <person name="Hori S."/>
            <person name="Arai W."/>
            <person name="Tsubouchi T."/>
            <person name="Morono Y."/>
            <person name="Uchiyama I."/>
            <person name="Ito T."/>
            <person name="Fujiyama A."/>
            <person name="Inagaki F."/>
            <person name="Takami H."/>
        </authorList>
    </citation>
    <scope>NUCLEOTIDE SEQUENCE</scope>
    <source>
        <strain evidence="5">Expedition CK06-06</strain>
    </source>
</reference>
<dbReference type="SUPFAM" id="SSF46894">
    <property type="entry name" value="C-terminal effector domain of the bipartite response regulators"/>
    <property type="match status" value="1"/>
</dbReference>
<evidence type="ECO:0000313" key="5">
    <source>
        <dbReference type="EMBL" id="GAH54858.1"/>
    </source>
</evidence>
<feature type="domain" description="Response regulatory" evidence="4">
    <location>
        <begin position="1"/>
        <end position="99"/>
    </location>
</feature>
<dbReference type="PANTHER" id="PTHR43214">
    <property type="entry name" value="TWO-COMPONENT RESPONSE REGULATOR"/>
    <property type="match status" value="1"/>
</dbReference>
<keyword evidence="2" id="KW-0238">DNA-binding</keyword>
<organism evidence="5">
    <name type="scientific">marine sediment metagenome</name>
    <dbReference type="NCBI Taxonomy" id="412755"/>
    <lineage>
        <taxon>unclassified sequences</taxon>
        <taxon>metagenomes</taxon>
        <taxon>ecological metagenomes</taxon>
    </lineage>
</organism>
<dbReference type="SMART" id="SM00448">
    <property type="entry name" value="REC"/>
    <property type="match status" value="1"/>
</dbReference>
<name>X1IB95_9ZZZZ</name>
<dbReference type="CDD" id="cd06170">
    <property type="entry name" value="LuxR_C_like"/>
    <property type="match status" value="1"/>
</dbReference>
<dbReference type="InterPro" id="IPR001789">
    <property type="entry name" value="Sig_transdc_resp-reg_receiver"/>
</dbReference>
<dbReference type="GO" id="GO:0000160">
    <property type="term" value="P:phosphorelay signal transduction system"/>
    <property type="evidence" value="ECO:0007669"/>
    <property type="project" value="InterPro"/>
</dbReference>
<dbReference type="InterPro" id="IPR058245">
    <property type="entry name" value="NreC/VraR/RcsB-like_REC"/>
</dbReference>
<evidence type="ECO:0000259" key="4">
    <source>
        <dbReference type="PROSITE" id="PS50110"/>
    </source>
</evidence>
<gene>
    <name evidence="5" type="ORF">S03H2_38258</name>
</gene>
<dbReference type="InterPro" id="IPR016032">
    <property type="entry name" value="Sig_transdc_resp-reg_C-effctor"/>
</dbReference>
<dbReference type="GO" id="GO:0006355">
    <property type="term" value="P:regulation of DNA-templated transcription"/>
    <property type="evidence" value="ECO:0007669"/>
    <property type="project" value="InterPro"/>
</dbReference>
<dbReference type="GO" id="GO:0003677">
    <property type="term" value="F:DNA binding"/>
    <property type="evidence" value="ECO:0007669"/>
    <property type="project" value="UniProtKB-KW"/>
</dbReference>
<comment type="caution">
    <text evidence="5">The sequence shown here is derived from an EMBL/GenBank/DDBJ whole genome shotgun (WGS) entry which is preliminary data.</text>
</comment>
<dbReference type="SMART" id="SM00421">
    <property type="entry name" value="HTH_LUXR"/>
    <property type="match status" value="1"/>
</dbReference>
<dbReference type="PROSITE" id="PS50043">
    <property type="entry name" value="HTH_LUXR_2"/>
    <property type="match status" value="1"/>
</dbReference>
<dbReference type="PROSITE" id="PS50110">
    <property type="entry name" value="RESPONSE_REGULATORY"/>
    <property type="match status" value="1"/>
</dbReference>
<keyword evidence="1" id="KW-0597">Phosphoprotein</keyword>